<dbReference type="Proteomes" id="UP000596063">
    <property type="component" value="Chromosome"/>
</dbReference>
<gene>
    <name evidence="2" type="ORF">I6N98_17925</name>
</gene>
<evidence type="ECO:0008006" key="4">
    <source>
        <dbReference type="Google" id="ProtNLM"/>
    </source>
</evidence>
<sequence length="135" mass="15553">MTPFRLRQLAPIAVLLSLLSACNSPEPQQIIGEFSTQQRPGGIRLFEFRVPLARPKLRPITSINTAQQQAAVMEQFDPDRQLALTQRYLKRDPRLMEYCPHGYVTLEQYAVLERIVIRGECRYKSREGEEAPPQN</sequence>
<proteinExistence type="predicted"/>
<keyword evidence="3" id="KW-1185">Reference proteome</keyword>
<reference evidence="2 3" key="1">
    <citation type="submission" date="2020-12" db="EMBL/GenBank/DDBJ databases">
        <authorList>
            <person name="Shan Y."/>
        </authorList>
    </citation>
    <scope>NUCLEOTIDE SEQUENCE [LARGE SCALE GENOMIC DNA]</scope>
    <source>
        <strain evidence="3">csc3.9</strain>
    </source>
</reference>
<evidence type="ECO:0000313" key="2">
    <source>
        <dbReference type="EMBL" id="QQD18191.1"/>
    </source>
</evidence>
<keyword evidence="1" id="KW-0732">Signal</keyword>
<protein>
    <recommendedName>
        <fullName evidence="4">Lipoprotein</fullName>
    </recommendedName>
</protein>
<dbReference type="RefSeq" id="WP_198569689.1">
    <property type="nucleotide sequence ID" value="NZ_CP066167.1"/>
</dbReference>
<evidence type="ECO:0000256" key="1">
    <source>
        <dbReference type="SAM" id="SignalP"/>
    </source>
</evidence>
<dbReference type="PROSITE" id="PS51257">
    <property type="entry name" value="PROKAR_LIPOPROTEIN"/>
    <property type="match status" value="1"/>
</dbReference>
<accession>A0A7T4R0J0</accession>
<name>A0A7T4R0J0_9GAMM</name>
<feature type="signal peptide" evidence="1">
    <location>
        <begin position="1"/>
        <end position="23"/>
    </location>
</feature>
<feature type="chain" id="PRO_5032726483" description="Lipoprotein" evidence="1">
    <location>
        <begin position="24"/>
        <end position="135"/>
    </location>
</feature>
<dbReference type="AlphaFoldDB" id="A0A7T4R0J0"/>
<dbReference type="EMBL" id="CP066167">
    <property type="protein sequence ID" value="QQD18191.1"/>
    <property type="molecule type" value="Genomic_DNA"/>
</dbReference>
<dbReference type="KEGG" id="snan:I6N98_17925"/>
<organism evidence="2 3">
    <name type="scientific">Spongiibacter nanhainus</name>
    <dbReference type="NCBI Taxonomy" id="2794344"/>
    <lineage>
        <taxon>Bacteria</taxon>
        <taxon>Pseudomonadati</taxon>
        <taxon>Pseudomonadota</taxon>
        <taxon>Gammaproteobacteria</taxon>
        <taxon>Cellvibrionales</taxon>
        <taxon>Spongiibacteraceae</taxon>
        <taxon>Spongiibacter</taxon>
    </lineage>
</organism>
<evidence type="ECO:0000313" key="3">
    <source>
        <dbReference type="Proteomes" id="UP000596063"/>
    </source>
</evidence>